<dbReference type="Proteomes" id="UP000183994">
    <property type="component" value="Unassembled WGS sequence"/>
</dbReference>
<dbReference type="SUPFAM" id="SSF48452">
    <property type="entry name" value="TPR-like"/>
    <property type="match status" value="2"/>
</dbReference>
<accession>A0A1M6VGQ8</accession>
<dbReference type="PANTHER" id="PTHR45641:SF19">
    <property type="entry name" value="NEPHROCYSTIN-3"/>
    <property type="match status" value="1"/>
</dbReference>
<dbReference type="RefSeq" id="WP_083611198.1">
    <property type="nucleotide sequence ID" value="NZ_FQZU01000034.1"/>
</dbReference>
<evidence type="ECO:0000256" key="1">
    <source>
        <dbReference type="ARBA" id="ARBA00022737"/>
    </source>
</evidence>
<dbReference type="InterPro" id="IPR011990">
    <property type="entry name" value="TPR-like_helical_dom_sf"/>
</dbReference>
<evidence type="ECO:0000313" key="4">
    <source>
        <dbReference type="EMBL" id="SHK80649.1"/>
    </source>
</evidence>
<dbReference type="SMART" id="SM00028">
    <property type="entry name" value="TPR"/>
    <property type="match status" value="6"/>
</dbReference>
<evidence type="ECO:0000256" key="3">
    <source>
        <dbReference type="PROSITE-ProRule" id="PRU00339"/>
    </source>
</evidence>
<dbReference type="STRING" id="1121393.SAMN02745216_04107"/>
<dbReference type="OrthoDB" id="9789234at2"/>
<dbReference type="AlphaFoldDB" id="A0A1M6VGQ8"/>
<protein>
    <submittedName>
        <fullName evidence="4">Tetratricopeptide repeat-containing protein</fullName>
    </submittedName>
</protein>
<reference evidence="5" key="1">
    <citation type="submission" date="2016-11" db="EMBL/GenBank/DDBJ databases">
        <authorList>
            <person name="Varghese N."/>
            <person name="Submissions S."/>
        </authorList>
    </citation>
    <scope>NUCLEOTIDE SEQUENCE [LARGE SCALE GENOMIC DNA]</scope>
    <source>
        <strain evidence="5">DSM 16219</strain>
    </source>
</reference>
<dbReference type="PANTHER" id="PTHR45641">
    <property type="entry name" value="TETRATRICOPEPTIDE REPEAT PROTEIN (AFU_ORTHOLOGUE AFUA_6G03870)"/>
    <property type="match status" value="1"/>
</dbReference>
<dbReference type="Pfam" id="PF13424">
    <property type="entry name" value="TPR_12"/>
    <property type="match status" value="1"/>
</dbReference>
<gene>
    <name evidence="4" type="ORF">SAMN02745216_04107</name>
</gene>
<feature type="repeat" description="TPR" evidence="3">
    <location>
        <begin position="218"/>
        <end position="251"/>
    </location>
</feature>
<organism evidence="4 5">
    <name type="scientific">Desulfatibacillum alkenivorans DSM 16219</name>
    <dbReference type="NCBI Taxonomy" id="1121393"/>
    <lineage>
        <taxon>Bacteria</taxon>
        <taxon>Pseudomonadati</taxon>
        <taxon>Thermodesulfobacteriota</taxon>
        <taxon>Desulfobacteria</taxon>
        <taxon>Desulfobacterales</taxon>
        <taxon>Desulfatibacillaceae</taxon>
        <taxon>Desulfatibacillum</taxon>
    </lineage>
</organism>
<name>A0A1M6VGQ8_9BACT</name>
<proteinExistence type="predicted"/>
<dbReference type="Gene3D" id="1.25.40.10">
    <property type="entry name" value="Tetratricopeptide repeat domain"/>
    <property type="match status" value="2"/>
</dbReference>
<dbReference type="Pfam" id="PF13181">
    <property type="entry name" value="TPR_8"/>
    <property type="match status" value="1"/>
</dbReference>
<evidence type="ECO:0000313" key="5">
    <source>
        <dbReference type="Proteomes" id="UP000183994"/>
    </source>
</evidence>
<keyword evidence="1" id="KW-0677">Repeat</keyword>
<keyword evidence="2 3" id="KW-0802">TPR repeat</keyword>
<dbReference type="InterPro" id="IPR019734">
    <property type="entry name" value="TPR_rpt"/>
</dbReference>
<keyword evidence="5" id="KW-1185">Reference proteome</keyword>
<dbReference type="PROSITE" id="PS50005">
    <property type="entry name" value="TPR"/>
    <property type="match status" value="2"/>
</dbReference>
<evidence type="ECO:0000256" key="2">
    <source>
        <dbReference type="ARBA" id="ARBA00022803"/>
    </source>
</evidence>
<sequence length="356" mass="40417">MKPDIDIRTMEEAMKSGAADLDSLFALGDLYFAQGRHYDLLDLCNRMALMPLTQLDLATVLSYKGVTHVCLSHWEAATDAFLQSLDALEDVPENLEEVVSLKGMNYYDLSLYCQDLDKADDYGELALKYLTILAHHYPDYPHMPKVYAHIADLHHSMGELDEAMVYYGLFYEASHETEDKVWAMTGMATVYGFLGKIDKALDMYNEALAIADTKALKAKVFYDMGEMHYRLENYKEAKSALETAMQYRGQDPALRQNQEFEVSILWRLGAIAFDQEEDDEMVPLLERVLDLVDPAHTYYADANLRLGHYYLQQCRYSTASGYYNQVLLSPAASAEETLIAKDSLASIPLKKPAMLH</sequence>
<dbReference type="EMBL" id="FQZU01000034">
    <property type="protein sequence ID" value="SHK80649.1"/>
    <property type="molecule type" value="Genomic_DNA"/>
</dbReference>
<feature type="repeat" description="TPR" evidence="3">
    <location>
        <begin position="181"/>
        <end position="214"/>
    </location>
</feature>